<keyword evidence="3" id="KW-1185">Reference proteome</keyword>
<dbReference type="PIRSF" id="PIRSF017082">
    <property type="entry name" value="YflP"/>
    <property type="match status" value="1"/>
</dbReference>
<comment type="caution">
    <text evidence="2">The sequence shown here is derived from an EMBL/GenBank/DDBJ whole genome shotgun (WGS) entry which is preliminary data.</text>
</comment>
<dbReference type="PANTHER" id="PTHR42928:SF3">
    <property type="entry name" value="UPF0065 PROTEIN YFLP"/>
    <property type="match status" value="1"/>
</dbReference>
<dbReference type="PANTHER" id="PTHR42928">
    <property type="entry name" value="TRICARBOXYLATE-BINDING PROTEIN"/>
    <property type="match status" value="1"/>
</dbReference>
<comment type="similarity">
    <text evidence="1">Belongs to the UPF0065 (bug) family.</text>
</comment>
<evidence type="ECO:0000313" key="2">
    <source>
        <dbReference type="EMBL" id="GII80301.1"/>
    </source>
</evidence>
<dbReference type="Pfam" id="PF03401">
    <property type="entry name" value="TctC"/>
    <property type="match status" value="1"/>
</dbReference>
<dbReference type="Gene3D" id="3.40.190.10">
    <property type="entry name" value="Periplasmic binding protein-like II"/>
    <property type="match status" value="1"/>
</dbReference>
<evidence type="ECO:0000313" key="3">
    <source>
        <dbReference type="Proteomes" id="UP000655287"/>
    </source>
</evidence>
<gene>
    <name evidence="2" type="ORF">Sru01_52830</name>
</gene>
<dbReference type="AlphaFoldDB" id="A0A919R5Y5"/>
<evidence type="ECO:0000256" key="1">
    <source>
        <dbReference type="ARBA" id="ARBA00006987"/>
    </source>
</evidence>
<protein>
    <submittedName>
        <fullName evidence="2">C4-dicarboxylate ABC transporter substrate-binding protein</fullName>
    </submittedName>
</protein>
<dbReference type="Gene3D" id="3.40.190.150">
    <property type="entry name" value="Bordetella uptake gene, domain 1"/>
    <property type="match status" value="1"/>
</dbReference>
<name>A0A919R5Y5_9ACTN</name>
<proteinExistence type="inferred from homology"/>
<organism evidence="2 3">
    <name type="scientific">Sphaerisporangium rufum</name>
    <dbReference type="NCBI Taxonomy" id="1381558"/>
    <lineage>
        <taxon>Bacteria</taxon>
        <taxon>Bacillati</taxon>
        <taxon>Actinomycetota</taxon>
        <taxon>Actinomycetes</taxon>
        <taxon>Streptosporangiales</taxon>
        <taxon>Streptosporangiaceae</taxon>
        <taxon>Sphaerisporangium</taxon>
    </lineage>
</organism>
<dbReference type="InterPro" id="IPR005064">
    <property type="entry name" value="BUG"/>
</dbReference>
<dbReference type="InterPro" id="IPR042100">
    <property type="entry name" value="Bug_dom1"/>
</dbReference>
<sequence>MLALGAGLVALAAGCGTEGGPRRPAAARFSMVVAGPYGGGADRLGRFIKGDAEQAALVAGLDVVNRPDRTALGEFVGPRPPGRLLIAEPAMIATMPGGRRAGAFAGTTPLARLCGEWELLVVPAGSRLRSFDAFADVLRRDPARLVLAGRAAGGVDHMLFGLLAESLGVDPRLLRYAPHSSTGQAVAALAAGRVAAVVAGRAGLGARLRAGDLRVLAVSAPHRLGGVDAPTLLECDVHLYYADWRALIGTGRLPAADQDALTRMCREITSSARWRRMCRHNGWSPIYLDGEDFRQWLRVECARLGRVLDDLGARA</sequence>
<accession>A0A919R5Y5</accession>
<dbReference type="EMBL" id="BOOU01000071">
    <property type="protein sequence ID" value="GII80301.1"/>
    <property type="molecule type" value="Genomic_DNA"/>
</dbReference>
<dbReference type="Proteomes" id="UP000655287">
    <property type="component" value="Unassembled WGS sequence"/>
</dbReference>
<reference evidence="2" key="1">
    <citation type="submission" date="2021-01" db="EMBL/GenBank/DDBJ databases">
        <title>Whole genome shotgun sequence of Sphaerisporangium rufum NBRC 109079.</title>
        <authorList>
            <person name="Komaki H."/>
            <person name="Tamura T."/>
        </authorList>
    </citation>
    <scope>NUCLEOTIDE SEQUENCE</scope>
    <source>
        <strain evidence="2">NBRC 109079</strain>
    </source>
</reference>